<evidence type="ECO:0000259" key="3">
    <source>
        <dbReference type="Pfam" id="PF13359"/>
    </source>
</evidence>
<evidence type="ECO:0000313" key="5">
    <source>
        <dbReference type="Proteomes" id="UP001286313"/>
    </source>
</evidence>
<dbReference type="AlphaFoldDB" id="A0AAE1GRA1"/>
<sequence>MSELWGQSNGGVFAQSTLSELLKEKQANLPPAEPLPADHTSHPVSYFLVGDDAFSLRNWMMKPYPNRKLTDQERIFNYSLSRARRVVENAFVILANRWGEGTPADTTCSHYSYRSDGGGGEGSSPPVTPPCCPWESCNPWDVGWSGEICLDQSRLPRVDLSPPSTGCEVEERLCRSQSQESSACPPRYPVRWILLLVFVSLLCL</sequence>
<feature type="domain" description="DDE Tnp4" evidence="3">
    <location>
        <begin position="8"/>
        <end position="98"/>
    </location>
</feature>
<comment type="caution">
    <text evidence="4">The sequence shown here is derived from an EMBL/GenBank/DDBJ whole genome shotgun (WGS) entry which is preliminary data.</text>
</comment>
<protein>
    <recommendedName>
        <fullName evidence="3">DDE Tnp4 domain-containing protein</fullName>
    </recommendedName>
</protein>
<gene>
    <name evidence="4" type="ORF">Pcinc_001505</name>
</gene>
<dbReference type="EMBL" id="JAWQEG010000092">
    <property type="protein sequence ID" value="KAK3894783.1"/>
    <property type="molecule type" value="Genomic_DNA"/>
</dbReference>
<dbReference type="Proteomes" id="UP001286313">
    <property type="component" value="Unassembled WGS sequence"/>
</dbReference>
<comment type="cofactor">
    <cofactor evidence="1">
        <name>a divalent metal cation</name>
        <dbReference type="ChEBI" id="CHEBI:60240"/>
    </cofactor>
</comment>
<organism evidence="4 5">
    <name type="scientific">Petrolisthes cinctipes</name>
    <name type="common">Flat porcelain crab</name>
    <dbReference type="NCBI Taxonomy" id="88211"/>
    <lineage>
        <taxon>Eukaryota</taxon>
        <taxon>Metazoa</taxon>
        <taxon>Ecdysozoa</taxon>
        <taxon>Arthropoda</taxon>
        <taxon>Crustacea</taxon>
        <taxon>Multicrustacea</taxon>
        <taxon>Malacostraca</taxon>
        <taxon>Eumalacostraca</taxon>
        <taxon>Eucarida</taxon>
        <taxon>Decapoda</taxon>
        <taxon>Pleocyemata</taxon>
        <taxon>Anomura</taxon>
        <taxon>Galatheoidea</taxon>
        <taxon>Porcellanidae</taxon>
        <taxon>Petrolisthes</taxon>
    </lineage>
</organism>
<evidence type="ECO:0000313" key="4">
    <source>
        <dbReference type="EMBL" id="KAK3894783.1"/>
    </source>
</evidence>
<accession>A0AAE1GRA1</accession>
<keyword evidence="5" id="KW-1185">Reference proteome</keyword>
<evidence type="ECO:0000256" key="2">
    <source>
        <dbReference type="ARBA" id="ARBA00022723"/>
    </source>
</evidence>
<dbReference type="Pfam" id="PF13359">
    <property type="entry name" value="DDE_Tnp_4"/>
    <property type="match status" value="1"/>
</dbReference>
<dbReference type="InterPro" id="IPR027806">
    <property type="entry name" value="HARBI1_dom"/>
</dbReference>
<evidence type="ECO:0000256" key="1">
    <source>
        <dbReference type="ARBA" id="ARBA00001968"/>
    </source>
</evidence>
<keyword evidence="2" id="KW-0479">Metal-binding</keyword>
<name>A0AAE1GRA1_PETCI</name>
<dbReference type="GO" id="GO:0046872">
    <property type="term" value="F:metal ion binding"/>
    <property type="evidence" value="ECO:0007669"/>
    <property type="project" value="UniProtKB-KW"/>
</dbReference>
<reference evidence="4" key="1">
    <citation type="submission" date="2023-10" db="EMBL/GenBank/DDBJ databases">
        <title>Genome assemblies of two species of porcelain crab, Petrolisthes cinctipes and Petrolisthes manimaculis (Anomura: Porcellanidae).</title>
        <authorList>
            <person name="Angst P."/>
        </authorList>
    </citation>
    <scope>NUCLEOTIDE SEQUENCE</scope>
    <source>
        <strain evidence="4">PB745_01</strain>
        <tissue evidence="4">Gill</tissue>
    </source>
</reference>
<proteinExistence type="predicted"/>